<evidence type="ECO:0000256" key="2">
    <source>
        <dbReference type="ARBA" id="ARBA00022723"/>
    </source>
</evidence>
<dbReference type="InterPro" id="IPR017896">
    <property type="entry name" value="4Fe4S_Fe-S-bd"/>
</dbReference>
<keyword evidence="5" id="KW-0411">Iron-sulfur</keyword>
<keyword evidence="4" id="KW-0408">Iron</keyword>
<feature type="domain" description="4Fe-4S ferredoxin-type" evidence="6">
    <location>
        <begin position="70"/>
        <end position="99"/>
    </location>
</feature>
<sequence>MNARIRPDWDIRDAILEMGGTDAYKCYQCGKCMAVCPWTHVESVVFPVYRTPQSVKLGAIMSSEDTDEIEREVTEVYRCVGCESCSTWCPHGVHMPDIMRGIRRILVEFGSYPSELSESVSRIHSSGNPFGEPREKRAAWTEGAEVPPFETGMDYLYSPCCVPAYDPRAVNVAKASVEVLKAANVSFGILGDGESCCSEAIRRAGAEEVFQEVAGANVTAFSEAGVKKVVTTSPHCHRTFDQEYGELGANFESVHQTQLFARLIEQQRLEPKNALDKKVVYHDPCALGRGCGIYDEPREVLKSIPGLDLVEIPNYSREYSLCCGGGSGGVWLERPKGERFSDIRVQQAAATGAEILAVACPYCLQMFEDSVKTMDLELEVKDVSELLAEAL</sequence>
<evidence type="ECO:0000313" key="8">
    <source>
        <dbReference type="Proteomes" id="UP000598633"/>
    </source>
</evidence>
<name>A0A8J7C452_9BACT</name>
<accession>A0A8J7C452</accession>
<dbReference type="Proteomes" id="UP000598633">
    <property type="component" value="Unassembled WGS sequence"/>
</dbReference>
<gene>
    <name evidence="7" type="ORF">IFJ97_01440</name>
</gene>
<dbReference type="SUPFAM" id="SSF46548">
    <property type="entry name" value="alpha-helical ferredoxin"/>
    <property type="match status" value="1"/>
</dbReference>
<keyword evidence="1" id="KW-0004">4Fe-4S</keyword>
<evidence type="ECO:0000256" key="5">
    <source>
        <dbReference type="ARBA" id="ARBA00023014"/>
    </source>
</evidence>
<dbReference type="PROSITE" id="PS00198">
    <property type="entry name" value="4FE4S_FER_1"/>
    <property type="match status" value="2"/>
</dbReference>
<dbReference type="InterPro" id="IPR017900">
    <property type="entry name" value="4Fe4S_Fe_S_CS"/>
</dbReference>
<dbReference type="Pfam" id="PF02754">
    <property type="entry name" value="CCG"/>
    <property type="match status" value="2"/>
</dbReference>
<protein>
    <submittedName>
        <fullName evidence="7">(Fe-S)-binding protein</fullName>
    </submittedName>
</protein>
<dbReference type="AlphaFoldDB" id="A0A8J7C452"/>
<dbReference type="Pfam" id="PF13183">
    <property type="entry name" value="Fer4_8"/>
    <property type="match status" value="1"/>
</dbReference>
<evidence type="ECO:0000313" key="7">
    <source>
        <dbReference type="EMBL" id="MBD3870006.1"/>
    </source>
</evidence>
<dbReference type="InterPro" id="IPR051460">
    <property type="entry name" value="HdrC_iron-sulfur_subunit"/>
</dbReference>
<feature type="domain" description="4Fe-4S ferredoxin-type" evidence="6">
    <location>
        <begin position="17"/>
        <end position="46"/>
    </location>
</feature>
<dbReference type="GO" id="GO:0046872">
    <property type="term" value="F:metal ion binding"/>
    <property type="evidence" value="ECO:0007669"/>
    <property type="project" value="UniProtKB-KW"/>
</dbReference>
<dbReference type="PROSITE" id="PS51379">
    <property type="entry name" value="4FE4S_FER_2"/>
    <property type="match status" value="2"/>
</dbReference>
<dbReference type="PANTHER" id="PTHR43255">
    <property type="entry name" value="IRON-SULFUR-BINDING OXIDOREDUCTASE FADF-RELATED-RELATED"/>
    <property type="match status" value="1"/>
</dbReference>
<dbReference type="GO" id="GO:0051539">
    <property type="term" value="F:4 iron, 4 sulfur cluster binding"/>
    <property type="evidence" value="ECO:0007669"/>
    <property type="project" value="UniProtKB-KW"/>
</dbReference>
<evidence type="ECO:0000256" key="3">
    <source>
        <dbReference type="ARBA" id="ARBA00023002"/>
    </source>
</evidence>
<organism evidence="7 8">
    <name type="scientific">Candidatus Sulfomarinibacter kjeldsenii</name>
    <dbReference type="NCBI Taxonomy" id="2885994"/>
    <lineage>
        <taxon>Bacteria</taxon>
        <taxon>Pseudomonadati</taxon>
        <taxon>Acidobacteriota</taxon>
        <taxon>Thermoanaerobaculia</taxon>
        <taxon>Thermoanaerobaculales</taxon>
        <taxon>Candidatus Sulfomarinibacteraceae</taxon>
        <taxon>Candidatus Sulfomarinibacter</taxon>
    </lineage>
</organism>
<evidence type="ECO:0000256" key="1">
    <source>
        <dbReference type="ARBA" id="ARBA00022485"/>
    </source>
</evidence>
<keyword evidence="3" id="KW-0560">Oxidoreductase</keyword>
<dbReference type="InterPro" id="IPR004017">
    <property type="entry name" value="Cys_rich_dom"/>
</dbReference>
<reference evidence="7 8" key="1">
    <citation type="submission" date="2020-08" db="EMBL/GenBank/DDBJ databases">
        <title>Acidobacteriota in marine sediments use diverse sulfur dissimilation pathways.</title>
        <authorList>
            <person name="Wasmund K."/>
        </authorList>
    </citation>
    <scope>NUCLEOTIDE SEQUENCE [LARGE SCALE GENOMIC DNA]</scope>
    <source>
        <strain evidence="7">MAG AM3-A</strain>
    </source>
</reference>
<dbReference type="GO" id="GO:0016491">
    <property type="term" value="F:oxidoreductase activity"/>
    <property type="evidence" value="ECO:0007669"/>
    <property type="project" value="UniProtKB-KW"/>
</dbReference>
<dbReference type="PANTHER" id="PTHR43255:SF1">
    <property type="entry name" value="IRON-SULFUR-BINDING OXIDOREDUCTASE FADF-RELATED"/>
    <property type="match status" value="1"/>
</dbReference>
<comment type="caution">
    <text evidence="7">The sequence shown here is derived from an EMBL/GenBank/DDBJ whole genome shotgun (WGS) entry which is preliminary data.</text>
</comment>
<evidence type="ECO:0000259" key="6">
    <source>
        <dbReference type="PROSITE" id="PS51379"/>
    </source>
</evidence>
<dbReference type="InterPro" id="IPR009051">
    <property type="entry name" value="Helical_ferredxn"/>
</dbReference>
<dbReference type="EMBL" id="JACXWA010000019">
    <property type="protein sequence ID" value="MBD3870006.1"/>
    <property type="molecule type" value="Genomic_DNA"/>
</dbReference>
<dbReference type="Gene3D" id="1.10.1060.10">
    <property type="entry name" value="Alpha-helical ferredoxin"/>
    <property type="match status" value="1"/>
</dbReference>
<evidence type="ECO:0000256" key="4">
    <source>
        <dbReference type="ARBA" id="ARBA00023004"/>
    </source>
</evidence>
<dbReference type="GO" id="GO:0005886">
    <property type="term" value="C:plasma membrane"/>
    <property type="evidence" value="ECO:0007669"/>
    <property type="project" value="TreeGrafter"/>
</dbReference>
<keyword evidence="2" id="KW-0479">Metal-binding</keyword>
<proteinExistence type="predicted"/>